<evidence type="ECO:0000313" key="1">
    <source>
        <dbReference type="EMBL" id="CAG8733097.1"/>
    </source>
</evidence>
<dbReference type="AlphaFoldDB" id="A0A9N9IET0"/>
<dbReference type="EMBL" id="CAJVQA010014762">
    <property type="protein sequence ID" value="CAG8733097.1"/>
    <property type="molecule type" value="Genomic_DNA"/>
</dbReference>
<comment type="caution">
    <text evidence="1">The sequence shown here is derived from an EMBL/GenBank/DDBJ whole genome shotgun (WGS) entry which is preliminary data.</text>
</comment>
<dbReference type="Pfam" id="PF13094">
    <property type="entry name" value="CENP-Q"/>
    <property type="match status" value="1"/>
</dbReference>
<protein>
    <submittedName>
        <fullName evidence="1">2290_t:CDS:1</fullName>
    </submittedName>
</protein>
<sequence>HALEMALANELEQIGQMEIKLEHETLLLDEDTKILAKLKSDKKAVETRNKMLHRTKVRFKREQAYTLHPLLKNEFKDAIEVDDELIKGHLKPLKDRSSSLWDPEQDHELCEIKRSISSHLRSIEKNTKVMDNIVSKVEEAEKSLIQLMMKARDD</sequence>
<evidence type="ECO:0000313" key="2">
    <source>
        <dbReference type="Proteomes" id="UP000789759"/>
    </source>
</evidence>
<accession>A0A9N9IET0</accession>
<dbReference type="Proteomes" id="UP000789759">
    <property type="component" value="Unassembled WGS sequence"/>
</dbReference>
<proteinExistence type="predicted"/>
<reference evidence="1" key="1">
    <citation type="submission" date="2021-06" db="EMBL/GenBank/DDBJ databases">
        <authorList>
            <person name="Kallberg Y."/>
            <person name="Tangrot J."/>
            <person name="Rosling A."/>
        </authorList>
    </citation>
    <scope>NUCLEOTIDE SEQUENCE</scope>
    <source>
        <strain evidence="1">FL966</strain>
    </source>
</reference>
<organism evidence="1 2">
    <name type="scientific">Cetraspora pellucida</name>
    <dbReference type="NCBI Taxonomy" id="1433469"/>
    <lineage>
        <taxon>Eukaryota</taxon>
        <taxon>Fungi</taxon>
        <taxon>Fungi incertae sedis</taxon>
        <taxon>Mucoromycota</taxon>
        <taxon>Glomeromycotina</taxon>
        <taxon>Glomeromycetes</taxon>
        <taxon>Diversisporales</taxon>
        <taxon>Gigasporaceae</taxon>
        <taxon>Cetraspora</taxon>
    </lineage>
</organism>
<keyword evidence="2" id="KW-1185">Reference proteome</keyword>
<dbReference type="OrthoDB" id="2420947at2759"/>
<feature type="non-terminal residue" evidence="1">
    <location>
        <position position="154"/>
    </location>
</feature>
<gene>
    <name evidence="1" type="ORF">CPELLU_LOCUS13623</name>
</gene>
<name>A0A9N9IET0_9GLOM</name>
<dbReference type="InterPro" id="IPR025212">
    <property type="entry name" value="CAD_CENP-Q"/>
</dbReference>